<dbReference type="PANTHER" id="PTHR43744">
    <property type="entry name" value="ABC TRANSPORTER PERMEASE PROTEIN MG189-RELATED-RELATED"/>
    <property type="match status" value="1"/>
</dbReference>
<evidence type="ECO:0000313" key="10">
    <source>
        <dbReference type="Proteomes" id="UP000078454"/>
    </source>
</evidence>
<feature type="transmembrane region" description="Helical" evidence="7">
    <location>
        <begin position="109"/>
        <end position="131"/>
    </location>
</feature>
<dbReference type="AlphaFoldDB" id="A0A198A8K6"/>
<dbReference type="InterPro" id="IPR000515">
    <property type="entry name" value="MetI-like"/>
</dbReference>
<gene>
    <name evidence="9" type="ORF">A8708_21780</name>
</gene>
<comment type="similarity">
    <text evidence="7">Belongs to the binding-protein-dependent transport system permease family.</text>
</comment>
<dbReference type="InterPro" id="IPR035906">
    <property type="entry name" value="MetI-like_sf"/>
</dbReference>
<dbReference type="SUPFAM" id="SSF161098">
    <property type="entry name" value="MetI-like"/>
    <property type="match status" value="1"/>
</dbReference>
<dbReference type="Pfam" id="PF00528">
    <property type="entry name" value="BPD_transp_1"/>
    <property type="match status" value="1"/>
</dbReference>
<keyword evidence="6 7" id="KW-0472">Membrane</keyword>
<dbReference type="OrthoDB" id="9810086at2"/>
<feature type="transmembrane region" description="Helical" evidence="7">
    <location>
        <begin position="143"/>
        <end position="161"/>
    </location>
</feature>
<keyword evidence="10" id="KW-1185">Reference proteome</keyword>
<evidence type="ECO:0000256" key="3">
    <source>
        <dbReference type="ARBA" id="ARBA00022475"/>
    </source>
</evidence>
<feature type="transmembrane region" description="Helical" evidence="7">
    <location>
        <begin position="12"/>
        <end position="34"/>
    </location>
</feature>
<dbReference type="GO" id="GO:0005886">
    <property type="term" value="C:plasma membrane"/>
    <property type="evidence" value="ECO:0007669"/>
    <property type="project" value="UniProtKB-SubCell"/>
</dbReference>
<dbReference type="CDD" id="cd06261">
    <property type="entry name" value="TM_PBP2"/>
    <property type="match status" value="1"/>
</dbReference>
<dbReference type="Proteomes" id="UP000078454">
    <property type="component" value="Unassembled WGS sequence"/>
</dbReference>
<feature type="domain" description="ABC transmembrane type-1" evidence="8">
    <location>
        <begin position="74"/>
        <end position="270"/>
    </location>
</feature>
<evidence type="ECO:0000256" key="6">
    <source>
        <dbReference type="ARBA" id="ARBA00023136"/>
    </source>
</evidence>
<feature type="transmembrane region" description="Helical" evidence="7">
    <location>
        <begin position="252"/>
        <end position="271"/>
    </location>
</feature>
<evidence type="ECO:0000256" key="7">
    <source>
        <dbReference type="RuleBase" id="RU363032"/>
    </source>
</evidence>
<evidence type="ECO:0000256" key="5">
    <source>
        <dbReference type="ARBA" id="ARBA00022989"/>
    </source>
</evidence>
<proteinExistence type="inferred from homology"/>
<evidence type="ECO:0000256" key="2">
    <source>
        <dbReference type="ARBA" id="ARBA00022448"/>
    </source>
</evidence>
<organism evidence="9 10">
    <name type="scientific">Paenibacillus oryzisoli</name>
    <dbReference type="NCBI Taxonomy" id="1850517"/>
    <lineage>
        <taxon>Bacteria</taxon>
        <taxon>Bacillati</taxon>
        <taxon>Bacillota</taxon>
        <taxon>Bacilli</taxon>
        <taxon>Bacillales</taxon>
        <taxon>Paenibacillaceae</taxon>
        <taxon>Paenibacillus</taxon>
    </lineage>
</organism>
<keyword evidence="2 7" id="KW-0813">Transport</keyword>
<name>A0A198A8K6_9BACL</name>
<dbReference type="STRING" id="1850517.A8708_21780"/>
<dbReference type="EMBL" id="LYPB01000072">
    <property type="protein sequence ID" value="OAS17406.1"/>
    <property type="molecule type" value="Genomic_DNA"/>
</dbReference>
<sequence>MVRGWEDRIVNTIVIIILGLAALAAILPLMYVIAVSITPFSEVLKNGGFILIPKSITFSAYHKLFTETNIPKAFWVTIFITVVGTLVNLILTSLMAYPLSRRNLPGRSLFLLMVVFTMLFSGGLIPTYLVVKSLGLLDSVWSMILPNAIWSFNILIMKSFFESLPEELFESARMDGAKEFRILWQIVLPLSMPSMLTIGLFYMVGHWNEFFQAIMYVTDRSLFPLQVVIREILMLTQQPLENAENMLPTETMQMASVVAASLPIILVYPFIQKHFTKGMLMGSVKG</sequence>
<comment type="subcellular location">
    <subcellularLocation>
        <location evidence="1 7">Cell membrane</location>
        <topology evidence="1 7">Multi-pass membrane protein</topology>
    </subcellularLocation>
</comment>
<keyword evidence="5 7" id="KW-1133">Transmembrane helix</keyword>
<feature type="transmembrane region" description="Helical" evidence="7">
    <location>
        <begin position="182"/>
        <end position="204"/>
    </location>
</feature>
<keyword evidence="3" id="KW-1003">Cell membrane</keyword>
<keyword evidence="4 7" id="KW-0812">Transmembrane</keyword>
<comment type="caution">
    <text evidence="9">The sequence shown here is derived from an EMBL/GenBank/DDBJ whole genome shotgun (WGS) entry which is preliminary data.</text>
</comment>
<dbReference type="Gene3D" id="1.10.3720.10">
    <property type="entry name" value="MetI-like"/>
    <property type="match status" value="1"/>
</dbReference>
<evidence type="ECO:0000256" key="4">
    <source>
        <dbReference type="ARBA" id="ARBA00022692"/>
    </source>
</evidence>
<dbReference type="GO" id="GO:0055085">
    <property type="term" value="P:transmembrane transport"/>
    <property type="evidence" value="ECO:0007669"/>
    <property type="project" value="InterPro"/>
</dbReference>
<reference evidence="9 10" key="1">
    <citation type="submission" date="2016-05" db="EMBL/GenBank/DDBJ databases">
        <title>Paenibacillus sp. 1ZS3-15 nov., isolated from the rhizosphere soil.</title>
        <authorList>
            <person name="Zhang X.X."/>
            <person name="Zhang J."/>
        </authorList>
    </citation>
    <scope>NUCLEOTIDE SEQUENCE [LARGE SCALE GENOMIC DNA]</scope>
    <source>
        <strain evidence="9 10">1ZS3-15</strain>
    </source>
</reference>
<feature type="transmembrane region" description="Helical" evidence="7">
    <location>
        <begin position="73"/>
        <end position="97"/>
    </location>
</feature>
<accession>A0A198A8K6</accession>
<dbReference type="PROSITE" id="PS50928">
    <property type="entry name" value="ABC_TM1"/>
    <property type="match status" value="1"/>
</dbReference>
<evidence type="ECO:0000313" key="9">
    <source>
        <dbReference type="EMBL" id="OAS17406.1"/>
    </source>
</evidence>
<evidence type="ECO:0000256" key="1">
    <source>
        <dbReference type="ARBA" id="ARBA00004651"/>
    </source>
</evidence>
<evidence type="ECO:0000259" key="8">
    <source>
        <dbReference type="PROSITE" id="PS50928"/>
    </source>
</evidence>
<dbReference type="RefSeq" id="WP_068665868.1">
    <property type="nucleotide sequence ID" value="NZ_LYPB01000072.1"/>
</dbReference>
<protein>
    <submittedName>
        <fullName evidence="9">ABC transporter permease</fullName>
    </submittedName>
</protein>
<dbReference type="PANTHER" id="PTHR43744:SF9">
    <property type="entry name" value="POLYGALACTURONAN_RHAMNOGALACTURONAN TRANSPORT SYSTEM PERMEASE PROTEIN YTCP"/>
    <property type="match status" value="1"/>
</dbReference>